<dbReference type="STRING" id="429701.A0A2G9HJE5"/>
<feature type="domain" description="DUF7746" evidence="2">
    <location>
        <begin position="392"/>
        <end position="459"/>
    </location>
</feature>
<evidence type="ECO:0000259" key="1">
    <source>
        <dbReference type="Pfam" id="PF24496"/>
    </source>
</evidence>
<dbReference type="AlphaFoldDB" id="A0A2G9HJE5"/>
<dbReference type="Proteomes" id="UP000231279">
    <property type="component" value="Unassembled WGS sequence"/>
</dbReference>
<dbReference type="Pfam" id="PF24496">
    <property type="entry name" value="DUF7588"/>
    <property type="match status" value="1"/>
</dbReference>
<accession>A0A2G9HJE5</accession>
<organism evidence="3 4">
    <name type="scientific">Handroanthus impetiginosus</name>
    <dbReference type="NCBI Taxonomy" id="429701"/>
    <lineage>
        <taxon>Eukaryota</taxon>
        <taxon>Viridiplantae</taxon>
        <taxon>Streptophyta</taxon>
        <taxon>Embryophyta</taxon>
        <taxon>Tracheophyta</taxon>
        <taxon>Spermatophyta</taxon>
        <taxon>Magnoliopsida</taxon>
        <taxon>eudicotyledons</taxon>
        <taxon>Gunneridae</taxon>
        <taxon>Pentapetalae</taxon>
        <taxon>asterids</taxon>
        <taxon>lamiids</taxon>
        <taxon>Lamiales</taxon>
        <taxon>Bignoniaceae</taxon>
        <taxon>Crescentiina</taxon>
        <taxon>Tabebuia alliance</taxon>
        <taxon>Handroanthus</taxon>
    </lineage>
</organism>
<feature type="domain" description="DUF7588" evidence="1">
    <location>
        <begin position="259"/>
        <end position="319"/>
    </location>
</feature>
<dbReference type="InterPro" id="IPR056648">
    <property type="entry name" value="DUF7746"/>
</dbReference>
<reference evidence="4" key="1">
    <citation type="journal article" date="2018" name="Gigascience">
        <title>Genome assembly of the Pink Ipe (Handroanthus impetiginosus, Bignoniaceae), a highly valued, ecologically keystone Neotropical timber forest tree.</title>
        <authorList>
            <person name="Silva-Junior O.B."/>
            <person name="Grattapaglia D."/>
            <person name="Novaes E."/>
            <person name="Collevatti R.G."/>
        </authorList>
    </citation>
    <scope>NUCLEOTIDE SEQUENCE [LARGE SCALE GENOMIC DNA]</scope>
    <source>
        <strain evidence="4">cv. UFG-1</strain>
    </source>
</reference>
<sequence length="725" mass="84487">MIHVGLKPLTRLGLNTSALIIIRDRRNNQFEDSLLGIVESSLCDGPIYFKCFPNFTVSLTDPNILHSFILNIKAEGFDVKKGTPNVALVYRLCYKVMNTVVPNIRKNPELIQKRKGETTLFITDLEKSNMLVLRTISWEQVKLREVWKLEQVTPSVKGQPRQVESIVQYLNGDVEIKFSQTRNVCLNIGEMSRPNLKWKKRQKVEILKVNKTPEQVSQLEYSIEIPESSYRQPKRTNSPTPSDMGYNGLIITKELVLLKKIQRMFDNPANEQKKKWFLSYHRLKRQKFYLKNYKAYCEAIGKIVDFFEWIEEAYYEQQTDFPNFKNAIFFTVVESTYKMYITSKGKPIHTVQPPRASLIIKCRDKEANAAPYKMNTTNDSINQVIQQNIYTNMFEWNIDRMSEYQIKTIIKYMLMYASAAKLKGNTNEVISKAIITGFTGQLQGCKDPVTNENKADAVNTLIYTIVSHFIRTDELQSDRTLEQLINLRCPTISYFYWYRYTFFSKKNKRKKKKTLTCRRCGQIGHYANRYEVKKKIESLDIDEGFKKSFCKILFNEEEEDIFVNICSYEESDNNSHSDKKCGEFCECDKCLEKGFGLSINVLTKEESFILNLIDQIKTKAKASEEINFLSSEKIHKEFKWVNTVITQKWFTEVILVVNKEFSLKVEAMIYSGADLKCILEGLIPPRYYTKATQVVTIAKDSLYQLNINCLMQQYATMVYVCQCHL</sequence>
<dbReference type="Pfam" id="PF24925">
    <property type="entry name" value="DUF7746"/>
    <property type="match status" value="1"/>
</dbReference>
<dbReference type="OrthoDB" id="1429427at2759"/>
<dbReference type="Pfam" id="PF01107">
    <property type="entry name" value="MP"/>
    <property type="match status" value="1"/>
</dbReference>
<evidence type="ECO:0000313" key="4">
    <source>
        <dbReference type="Proteomes" id="UP000231279"/>
    </source>
</evidence>
<comment type="caution">
    <text evidence="3">The sequence shown here is derived from an EMBL/GenBank/DDBJ whole genome shotgun (WGS) entry which is preliminary data.</text>
</comment>
<dbReference type="PANTHER" id="PTHR47599">
    <property type="entry name" value="CELL-TO-CELL MOVEMENT PROTEIN"/>
    <property type="match status" value="1"/>
</dbReference>
<name>A0A2G9HJE5_9LAMI</name>
<dbReference type="InterPro" id="IPR056010">
    <property type="entry name" value="DUF7588"/>
</dbReference>
<dbReference type="PANTHER" id="PTHR47599:SF4">
    <property type="entry name" value="POLYPROTEIN"/>
    <property type="match status" value="1"/>
</dbReference>
<proteinExistence type="predicted"/>
<protein>
    <submittedName>
        <fullName evidence="3">Uncharacterized protein</fullName>
    </submittedName>
</protein>
<dbReference type="EMBL" id="NKXS01001629">
    <property type="protein sequence ID" value="PIN17624.1"/>
    <property type="molecule type" value="Genomic_DNA"/>
</dbReference>
<evidence type="ECO:0000313" key="3">
    <source>
        <dbReference type="EMBL" id="PIN17624.1"/>
    </source>
</evidence>
<dbReference type="InterPro" id="IPR028919">
    <property type="entry name" value="Viral_movement"/>
</dbReference>
<gene>
    <name evidence="3" type="ORF">CDL12_09714</name>
</gene>
<dbReference type="InterPro" id="IPR051596">
    <property type="entry name" value="Caulimoviridae_Movement"/>
</dbReference>
<evidence type="ECO:0000259" key="2">
    <source>
        <dbReference type="Pfam" id="PF24925"/>
    </source>
</evidence>
<keyword evidence="4" id="KW-1185">Reference proteome</keyword>